<dbReference type="NCBIfam" id="TIGR04416">
    <property type="entry name" value="group_II_RT_mat"/>
    <property type="match status" value="1"/>
</dbReference>
<dbReference type="GO" id="GO:0003723">
    <property type="term" value="F:RNA binding"/>
    <property type="evidence" value="ECO:0007669"/>
    <property type="project" value="InterPro"/>
</dbReference>
<proteinExistence type="inferred from homology"/>
<dbReference type="SUPFAM" id="SSF56672">
    <property type="entry name" value="DNA/RNA polymerases"/>
    <property type="match status" value="1"/>
</dbReference>
<evidence type="ECO:0000256" key="5">
    <source>
        <dbReference type="ARBA" id="ARBA00022842"/>
    </source>
</evidence>
<dbReference type="InterPro" id="IPR030931">
    <property type="entry name" value="Group_II_RT_mat"/>
</dbReference>
<gene>
    <name evidence="11" type="primary">ltrA</name>
    <name evidence="11" type="ORF">HKI81_04135</name>
</gene>
<keyword evidence="6 11" id="KW-0695">RNA-directed DNA polymerase</keyword>
<accession>A0A7Y2PLT7</accession>
<dbReference type="PANTHER" id="PTHR34047">
    <property type="entry name" value="NUCLEAR INTRON MATURASE 1, MITOCHONDRIAL-RELATED"/>
    <property type="match status" value="1"/>
</dbReference>
<evidence type="ECO:0000256" key="6">
    <source>
        <dbReference type="ARBA" id="ARBA00022918"/>
    </source>
</evidence>
<evidence type="ECO:0000256" key="3">
    <source>
        <dbReference type="ARBA" id="ARBA00022695"/>
    </source>
</evidence>
<comment type="catalytic activity">
    <reaction evidence="9">
        <text>DNA(n) + a 2'-deoxyribonucleoside 5'-triphosphate = DNA(n+1) + diphosphate</text>
        <dbReference type="Rhea" id="RHEA:22508"/>
        <dbReference type="Rhea" id="RHEA-COMP:17339"/>
        <dbReference type="Rhea" id="RHEA-COMP:17340"/>
        <dbReference type="ChEBI" id="CHEBI:33019"/>
        <dbReference type="ChEBI" id="CHEBI:61560"/>
        <dbReference type="ChEBI" id="CHEBI:173112"/>
        <dbReference type="EC" id="2.7.7.49"/>
    </reaction>
</comment>
<evidence type="ECO:0000256" key="4">
    <source>
        <dbReference type="ARBA" id="ARBA00022723"/>
    </source>
</evidence>
<keyword evidence="4" id="KW-0479">Metal-binding</keyword>
<keyword evidence="7" id="KW-0051">Antiviral defense</keyword>
<dbReference type="InterPro" id="IPR013597">
    <property type="entry name" value="Mat_intron_G2"/>
</dbReference>
<sequence length="470" mass="54813">MDSKDMQRLQTTQQRGYPLNREMEFQKTTEVHSISSASEDGRNEVQRYTSKMLEMIVERGNMEAAYKRVVANKGSHGVDGMEVDELLPYLKENWSTIKQQLLEGKYKPQPVRRVEIPKPDGGVRLLGIPTVLDRLIQQAIAQILNRVYNHTFSDSSYGFRPGRSAKDAIKAAEAYINEGYTWVVDMDLEKFFDRVNHDIIMSKLEKRIGDKRVLKLIRRYLESGVMINGIKVSTEEGTPQGGPLSPLLANIMLDELDKELEKRGHKFCRYADDCNIYVKSRSAGNRVMRSIKKFIESKLKLKVNEAKSAVDRPWRRKFLGFSFYTKENEVRIRIHGKSIKRFKGKVREITNRNKGISMENRIKRLNQITTGWVNYFGLADAKSIMKTLDEWIRRRLRACIWKQWKKIKTKHDNLVKLGVEEQKAWEYANTRKGYWRISNSPILNKTLTNKYFESIGYKSLSQRYLIVHNS</sequence>
<evidence type="ECO:0000313" key="11">
    <source>
        <dbReference type="EMBL" id="NNG66428.1"/>
    </source>
</evidence>
<dbReference type="Proteomes" id="UP000529861">
    <property type="component" value="Unassembled WGS sequence"/>
</dbReference>
<evidence type="ECO:0000256" key="7">
    <source>
        <dbReference type="ARBA" id="ARBA00023118"/>
    </source>
</evidence>
<evidence type="ECO:0000313" key="12">
    <source>
        <dbReference type="Proteomes" id="UP000529861"/>
    </source>
</evidence>
<keyword evidence="3 11" id="KW-0548">Nucleotidyltransferase</keyword>
<keyword evidence="5" id="KW-0460">Magnesium</keyword>
<organism evidence="11 12">
    <name type="scientific">Caldanaerobacter subterraneus</name>
    <dbReference type="NCBI Taxonomy" id="911092"/>
    <lineage>
        <taxon>Bacteria</taxon>
        <taxon>Bacillati</taxon>
        <taxon>Bacillota</taxon>
        <taxon>Clostridia</taxon>
        <taxon>Thermoanaerobacterales</taxon>
        <taxon>Thermoanaerobacteraceae</taxon>
        <taxon>Caldanaerobacter</taxon>
    </lineage>
</organism>
<evidence type="ECO:0000256" key="8">
    <source>
        <dbReference type="ARBA" id="ARBA00034120"/>
    </source>
</evidence>
<evidence type="ECO:0000256" key="9">
    <source>
        <dbReference type="ARBA" id="ARBA00048173"/>
    </source>
</evidence>
<dbReference type="AlphaFoldDB" id="A0A7Y2PLT7"/>
<evidence type="ECO:0000256" key="2">
    <source>
        <dbReference type="ARBA" id="ARBA00022679"/>
    </source>
</evidence>
<dbReference type="Pfam" id="PF00078">
    <property type="entry name" value="RVT_1"/>
    <property type="match status" value="1"/>
</dbReference>
<protein>
    <recommendedName>
        <fullName evidence="1">RNA-directed DNA polymerase</fullName>
        <ecNumber evidence="1">2.7.7.49</ecNumber>
    </recommendedName>
</protein>
<dbReference type="InterPro" id="IPR000123">
    <property type="entry name" value="Reverse_transcriptase_msDNA"/>
</dbReference>
<dbReference type="InterPro" id="IPR000477">
    <property type="entry name" value="RT_dom"/>
</dbReference>
<dbReference type="RefSeq" id="WP_170270623.1">
    <property type="nucleotide sequence ID" value="NZ_JABEQB010000008.1"/>
</dbReference>
<dbReference type="PRINTS" id="PR00866">
    <property type="entry name" value="RNADNAPOLMS"/>
</dbReference>
<feature type="domain" description="Reverse transcriptase" evidence="10">
    <location>
        <begin position="97"/>
        <end position="323"/>
    </location>
</feature>
<name>A0A7Y2PLT7_9THEO</name>
<dbReference type="InterPro" id="IPR043502">
    <property type="entry name" value="DNA/RNA_pol_sf"/>
</dbReference>
<dbReference type="EC" id="2.7.7.49" evidence="1"/>
<reference evidence="11 12" key="1">
    <citation type="submission" date="2020-04" db="EMBL/GenBank/DDBJ databases">
        <title>Draft genome sequence of Caldanaerobacter sunterraneus. strain 1523vc isolated from Griffin hot spring, Kamchatka, Russia.</title>
        <authorList>
            <person name="Toshchakov S.V."/>
            <person name="Podosokorskaya O.A."/>
            <person name="Kublanov I.V."/>
            <person name="Korzhenkov A."/>
            <person name="Patrushev M.V."/>
        </authorList>
    </citation>
    <scope>NUCLEOTIDE SEQUENCE [LARGE SCALE GENOMIC DNA]</scope>
    <source>
        <strain evidence="11 12">1523vc</strain>
    </source>
</reference>
<comment type="caution">
    <text evidence="11">The sequence shown here is derived from an EMBL/GenBank/DDBJ whole genome shotgun (WGS) entry which is preliminary data.</text>
</comment>
<dbReference type="CDD" id="cd01651">
    <property type="entry name" value="RT_G2_intron"/>
    <property type="match status" value="1"/>
</dbReference>
<dbReference type="EMBL" id="JABEQB010000008">
    <property type="protein sequence ID" value="NNG66428.1"/>
    <property type="molecule type" value="Genomic_DNA"/>
</dbReference>
<dbReference type="Pfam" id="PF08388">
    <property type="entry name" value="GIIM"/>
    <property type="match status" value="1"/>
</dbReference>
<dbReference type="PROSITE" id="PS50878">
    <property type="entry name" value="RT_POL"/>
    <property type="match status" value="1"/>
</dbReference>
<dbReference type="GO" id="GO:0003964">
    <property type="term" value="F:RNA-directed DNA polymerase activity"/>
    <property type="evidence" value="ECO:0007669"/>
    <property type="project" value="UniProtKB-KW"/>
</dbReference>
<evidence type="ECO:0000259" key="10">
    <source>
        <dbReference type="PROSITE" id="PS50878"/>
    </source>
</evidence>
<dbReference type="GO" id="GO:0051607">
    <property type="term" value="P:defense response to virus"/>
    <property type="evidence" value="ECO:0007669"/>
    <property type="project" value="UniProtKB-KW"/>
</dbReference>
<dbReference type="InterPro" id="IPR051083">
    <property type="entry name" value="GrpII_Intron_Splice-Mob/Def"/>
</dbReference>
<comment type="similarity">
    <text evidence="8">Belongs to the bacterial reverse transcriptase family.</text>
</comment>
<dbReference type="GO" id="GO:0046872">
    <property type="term" value="F:metal ion binding"/>
    <property type="evidence" value="ECO:0007669"/>
    <property type="project" value="UniProtKB-KW"/>
</dbReference>
<keyword evidence="2 11" id="KW-0808">Transferase</keyword>
<dbReference type="PANTHER" id="PTHR34047:SF8">
    <property type="entry name" value="PROTEIN YKFC"/>
    <property type="match status" value="1"/>
</dbReference>
<evidence type="ECO:0000256" key="1">
    <source>
        <dbReference type="ARBA" id="ARBA00012493"/>
    </source>
</evidence>